<dbReference type="KEGG" id="vg:40524744"/>
<evidence type="ECO:0000256" key="11">
    <source>
        <dbReference type="ARBA" id="ARBA00022844"/>
    </source>
</evidence>
<evidence type="ECO:0000256" key="12">
    <source>
        <dbReference type="ARBA" id="ARBA00022870"/>
    </source>
</evidence>
<evidence type="ECO:0000256" key="8">
    <source>
        <dbReference type="ARBA" id="ARBA00022553"/>
    </source>
</evidence>
<evidence type="ECO:0000256" key="13">
    <source>
        <dbReference type="ARBA" id="ARBA00022879"/>
    </source>
</evidence>
<dbReference type="Proteomes" id="UP000232851">
    <property type="component" value="Segment"/>
</dbReference>
<evidence type="ECO:0000313" key="21">
    <source>
        <dbReference type="Proteomes" id="UP000232851"/>
    </source>
</evidence>
<keyword evidence="15 19" id="KW-0472">Membrane</keyword>
<name>A0A1L5JKK8_9ALPH</name>
<dbReference type="GO" id="GO:0043657">
    <property type="term" value="C:host cell"/>
    <property type="evidence" value="ECO:0007669"/>
    <property type="project" value="InterPro"/>
</dbReference>
<accession>A0A1L5JKK8</accession>
<dbReference type="GO" id="GO:0044178">
    <property type="term" value="C:host cell Golgi membrane"/>
    <property type="evidence" value="ECO:0007669"/>
    <property type="project" value="UniProtKB-SubCell"/>
</dbReference>
<evidence type="ECO:0000256" key="4">
    <source>
        <dbReference type="ARBA" id="ARBA00004402"/>
    </source>
</evidence>
<feature type="compositionally biased region" description="Pro residues" evidence="18">
    <location>
        <begin position="258"/>
        <end position="271"/>
    </location>
</feature>
<evidence type="ECO:0000256" key="5">
    <source>
        <dbReference type="ARBA" id="ARBA00005825"/>
    </source>
</evidence>
<evidence type="ECO:0000256" key="15">
    <source>
        <dbReference type="ARBA" id="ARBA00023136"/>
    </source>
</evidence>
<evidence type="ECO:0000256" key="18">
    <source>
        <dbReference type="SAM" id="MobiDB-lite"/>
    </source>
</evidence>
<evidence type="ECO:0000256" key="2">
    <source>
        <dbReference type="ARBA" id="ARBA00004315"/>
    </source>
</evidence>
<keyword evidence="8" id="KW-0597">Phosphoprotein</keyword>
<keyword evidence="7" id="KW-1032">Host cell membrane</keyword>
<evidence type="ECO:0000256" key="7">
    <source>
        <dbReference type="ARBA" id="ARBA00022511"/>
    </source>
</evidence>
<keyword evidence="21" id="KW-1185">Reference proteome</keyword>
<keyword evidence="12" id="KW-1043">Host membrane</keyword>
<feature type="transmembrane region" description="Helical" evidence="19">
    <location>
        <begin position="304"/>
        <end position="327"/>
    </location>
</feature>
<dbReference type="RefSeq" id="YP_009664689.1">
    <property type="nucleotide sequence ID" value="NC_043054.1"/>
</dbReference>
<protein>
    <recommendedName>
        <fullName evidence="6">Envelope glycoprotein I</fullName>
    </recommendedName>
</protein>
<keyword evidence="11" id="KW-0946">Virion</keyword>
<evidence type="ECO:0000256" key="14">
    <source>
        <dbReference type="ARBA" id="ARBA00023081"/>
    </source>
</evidence>
<keyword evidence="16" id="KW-0325">Glycoprotein</keyword>
<evidence type="ECO:0000256" key="3">
    <source>
        <dbReference type="ARBA" id="ARBA00004381"/>
    </source>
</evidence>
<evidence type="ECO:0000256" key="19">
    <source>
        <dbReference type="SAM" id="Phobius"/>
    </source>
</evidence>
<keyword evidence="13" id="KW-0261">Viral envelope protein</keyword>
<dbReference type="EMBL" id="KU936049">
    <property type="protein sequence ID" value="APO15925.1"/>
    <property type="molecule type" value="Genomic_DNA"/>
</dbReference>
<evidence type="ECO:0000256" key="16">
    <source>
        <dbReference type="ARBA" id="ARBA00023180"/>
    </source>
</evidence>
<dbReference type="GO" id="GO:0055036">
    <property type="term" value="C:virion membrane"/>
    <property type="evidence" value="ECO:0007669"/>
    <property type="project" value="UniProtKB-SubCell"/>
</dbReference>
<gene>
    <name evidence="20" type="primary">US7</name>
</gene>
<sequence>MRCLLLFWVAALAARAAPAGGLVYRGEAVGLRADGPVAFAVRPADATLALRGRLIFLEHQLPAGRRYNGTVELLRYLVDGDCFVMLQATAFASCPRVANDAFRSCLHADTRPARSERRVSAAIENHVLFSIAGPRPADSGLYFLRVSIDGGAEGTARRRDVFPLAAFVHSFDGPGSDDPEAATARPGGAAGAIAAHCERGLDAGSASLYDRAMTAFPAGAAAATPTPAADGGGEGVATPGRAGETSETGTRASLTPGPAAPPPPPAPPPAPADNSSSRAPSAAGAAAQPPRDTPARFQRQLASILVPLCVLVLLLLALCAAMANCAMRRRLLPCSRRIYRPRTCAACGSSTCAGRPPCRGAAPIAPATVVTLESRPKAPPLATISEE</sequence>
<dbReference type="Pfam" id="PF01688">
    <property type="entry name" value="Herpes_gI"/>
    <property type="match status" value="1"/>
</dbReference>
<proteinExistence type="inferred from homology"/>
<keyword evidence="10" id="KW-1040">Host Golgi apparatus</keyword>
<dbReference type="InterPro" id="IPR002874">
    <property type="entry name" value="Herpes_gI"/>
</dbReference>
<evidence type="ECO:0000313" key="20">
    <source>
        <dbReference type="EMBL" id="APO15925.1"/>
    </source>
</evidence>
<dbReference type="GO" id="GO:0044156">
    <property type="term" value="C:host cell junction"/>
    <property type="evidence" value="ECO:0007669"/>
    <property type="project" value="UniProtKB-SubCell"/>
</dbReference>
<keyword evidence="9 19" id="KW-0812">Transmembrane</keyword>
<organism evidence="20 21">
    <name type="scientific">Bubaline alphaherpesvirus 1</name>
    <dbReference type="NCBI Taxonomy" id="202910"/>
    <lineage>
        <taxon>Viruses</taxon>
        <taxon>Duplodnaviria</taxon>
        <taxon>Heunggongvirae</taxon>
        <taxon>Peploviricota</taxon>
        <taxon>Herviviricetes</taxon>
        <taxon>Herpesvirales</taxon>
        <taxon>Orthoherpesviridae</taxon>
        <taxon>Alphaherpesvirinae</taxon>
        <taxon>Varicellovirus</taxon>
        <taxon>Varicellovirus bubalinealpha1</taxon>
    </lineage>
</organism>
<keyword evidence="14" id="KW-1031">Host cell junction</keyword>
<evidence type="ECO:0000256" key="1">
    <source>
        <dbReference type="ARBA" id="ARBA00004244"/>
    </source>
</evidence>
<evidence type="ECO:0000256" key="17">
    <source>
        <dbReference type="ARBA" id="ARBA00025134"/>
    </source>
</evidence>
<evidence type="ECO:0000256" key="10">
    <source>
        <dbReference type="ARBA" id="ARBA00022812"/>
    </source>
</evidence>
<evidence type="ECO:0000256" key="9">
    <source>
        <dbReference type="ARBA" id="ARBA00022692"/>
    </source>
</evidence>
<feature type="compositionally biased region" description="Low complexity" evidence="18">
    <location>
        <begin position="272"/>
        <end position="287"/>
    </location>
</feature>
<keyword evidence="19" id="KW-1133">Transmembrane helix</keyword>
<comment type="subcellular location">
    <subcellularLocation>
        <location evidence="1">Host Golgi apparatus membrane</location>
        <topology evidence="1">Single-pass type I membrane protein</topology>
    </subcellularLocation>
    <subcellularLocation>
        <location evidence="2">Host cell junction</location>
    </subcellularLocation>
    <subcellularLocation>
        <location evidence="4">Host cell membrane</location>
        <topology evidence="4">Single-pass type I membrane protein</topology>
    </subcellularLocation>
    <subcellularLocation>
        <location evidence="3">Virion membrane</location>
        <topology evidence="3">Single-pass membrane protein</topology>
    </subcellularLocation>
</comment>
<evidence type="ECO:0000256" key="6">
    <source>
        <dbReference type="ARBA" id="ARBA00013983"/>
    </source>
</evidence>
<reference evidence="20 21" key="1">
    <citation type="journal article" date="2017" name="Arch. Virol.">
        <title>Genome sequence of bubaline alphaherpesvirus 1 (BuHV1) isolated in Australia in 1972.</title>
        <authorList>
            <person name="Scheffer C.M."/>
            <person name="Varela A.P."/>
            <person name="Cibulski S.P."/>
            <person name="Schmidt C."/>
            <person name="Campos F.S."/>
            <person name="Paim W.P."/>
            <person name="Dos Santos R.N."/>
            <person name="Teixeira T.F."/>
            <person name="Loiko M.R."/>
            <person name="Tochetto C."/>
            <person name="Dos Santos H.F."/>
            <person name="de Lima D.A."/>
            <person name="Cerva C."/>
            <person name="Mayer F.Q."/>
            <person name="Petzhold S.A."/>
            <person name="Franco A.C."/>
            <person name="George T.S."/>
            <person name="Spilki F.R."/>
            <person name="Roehe P.M."/>
        </authorList>
    </citation>
    <scope>NUCLEOTIDE SEQUENCE [LARGE SCALE GENOMIC DNA]</scope>
    <source>
        <strain evidence="21">b6</strain>
    </source>
</reference>
<feature type="region of interest" description="Disordered" evidence="18">
    <location>
        <begin position="222"/>
        <end position="294"/>
    </location>
</feature>
<comment type="function">
    <text evidence="17">In epithelial cells, the heterodimer gE/gI is required for the cell-to-cell spread of the virus, by sorting nascent virions to cell junctions. Once the virus reaches the cell junctions, virus particles can spread to adjacent cells extremely rapidly through interactions with cellular receptors that accumulate at these junctions. Implicated in basolateral spread in polarized cells. In neuronal cells, gE/gI is essential for the anterograde spread of the infection throughout the host nervous system. Together with US9, the heterodimer gE/gI is involved in the sorting and transport of viral structural components toward axon tips.</text>
</comment>
<comment type="similarity">
    <text evidence="5">Belongs to the alphaherpesvirinae glycoprotein I family.</text>
</comment>
<dbReference type="GeneID" id="40524744"/>
<dbReference type="GO" id="GO:0019031">
    <property type="term" value="C:viral envelope"/>
    <property type="evidence" value="ECO:0007669"/>
    <property type="project" value="UniProtKB-KW"/>
</dbReference>